<dbReference type="InterPro" id="IPR001079">
    <property type="entry name" value="Galectin_CRD"/>
</dbReference>
<evidence type="ECO:0000256" key="6">
    <source>
        <dbReference type="ARBA" id="ARBA00022553"/>
    </source>
</evidence>
<keyword evidence="6" id="KW-0597">Phosphoprotein</keyword>
<dbReference type="GeneTree" id="ENSGT00940000165169"/>
<evidence type="ECO:0000256" key="8">
    <source>
        <dbReference type="ARBA" id="ARBA00022664"/>
    </source>
</evidence>
<evidence type="ECO:0000256" key="17">
    <source>
        <dbReference type="ARBA" id="ARBA00023187"/>
    </source>
</evidence>
<evidence type="ECO:0000256" key="12">
    <source>
        <dbReference type="ARBA" id="ARBA00022782"/>
    </source>
</evidence>
<dbReference type="GO" id="GO:0005737">
    <property type="term" value="C:cytoplasm"/>
    <property type="evidence" value="ECO:0007669"/>
    <property type="project" value="UniProtKB-SubCell"/>
</dbReference>
<reference evidence="22" key="2">
    <citation type="submission" date="2025-09" db="UniProtKB">
        <authorList>
            <consortium name="Ensembl"/>
        </authorList>
    </citation>
    <scope>IDENTIFICATION</scope>
</reference>
<dbReference type="GO" id="GO:0030154">
    <property type="term" value="P:cell differentiation"/>
    <property type="evidence" value="ECO:0007669"/>
    <property type="project" value="UniProtKB-KW"/>
</dbReference>
<dbReference type="PROSITE" id="PS51304">
    <property type="entry name" value="GALECTIN"/>
    <property type="match status" value="1"/>
</dbReference>
<dbReference type="GO" id="GO:0048246">
    <property type="term" value="P:macrophage chemotaxis"/>
    <property type="evidence" value="ECO:0007669"/>
    <property type="project" value="TreeGrafter"/>
</dbReference>
<dbReference type="Gene3D" id="2.60.120.200">
    <property type="match status" value="1"/>
</dbReference>
<keyword evidence="7" id="KW-0399">Innate immunity</keyword>
<evidence type="ECO:0000256" key="19">
    <source>
        <dbReference type="RuleBase" id="RU102079"/>
    </source>
</evidence>
<dbReference type="SUPFAM" id="SSF49899">
    <property type="entry name" value="Concanavalin A-like lectins/glucanases"/>
    <property type="match status" value="1"/>
</dbReference>
<feature type="compositionally biased region" description="Low complexity" evidence="20">
    <location>
        <begin position="90"/>
        <end position="106"/>
    </location>
</feature>
<dbReference type="GO" id="GO:0002548">
    <property type="term" value="P:monocyte chemotaxis"/>
    <property type="evidence" value="ECO:0007669"/>
    <property type="project" value="TreeGrafter"/>
</dbReference>
<dbReference type="GO" id="GO:0001772">
    <property type="term" value="C:immunological synapse"/>
    <property type="evidence" value="ECO:0007669"/>
    <property type="project" value="TreeGrafter"/>
</dbReference>
<dbReference type="GO" id="GO:2001237">
    <property type="term" value="P:negative regulation of extrinsic apoptotic signaling pathway"/>
    <property type="evidence" value="ECO:0007669"/>
    <property type="project" value="TreeGrafter"/>
</dbReference>
<feature type="domain" description="Galectin" evidence="21">
    <location>
        <begin position="168"/>
        <end position="299"/>
    </location>
</feature>
<evidence type="ECO:0000256" key="1">
    <source>
        <dbReference type="ARBA" id="ARBA00004123"/>
    </source>
</evidence>
<dbReference type="GO" id="GO:0005681">
    <property type="term" value="C:spliceosomal complex"/>
    <property type="evidence" value="ECO:0007669"/>
    <property type="project" value="UniProtKB-KW"/>
</dbReference>
<keyword evidence="17" id="KW-0508">mRNA splicing</keyword>
<dbReference type="GO" id="GO:0048030">
    <property type="term" value="F:disaccharide binding"/>
    <property type="evidence" value="ECO:0007669"/>
    <property type="project" value="TreeGrafter"/>
</dbReference>
<keyword evidence="14" id="KW-0389">IgE-binding protein</keyword>
<name>A0A3Q2X9Q2_HIPCM</name>
<keyword evidence="4" id="KW-0963">Cytoplasm</keyword>
<keyword evidence="11" id="KW-0677">Repeat</keyword>
<dbReference type="GO" id="GO:0019863">
    <property type="term" value="F:IgE binding"/>
    <property type="evidence" value="ECO:0007669"/>
    <property type="project" value="UniProtKB-KW"/>
</dbReference>
<dbReference type="GO" id="GO:0005615">
    <property type="term" value="C:extracellular space"/>
    <property type="evidence" value="ECO:0007669"/>
    <property type="project" value="TreeGrafter"/>
</dbReference>
<evidence type="ECO:0000256" key="16">
    <source>
        <dbReference type="ARBA" id="ARBA00023157"/>
    </source>
</evidence>
<evidence type="ECO:0000256" key="15">
    <source>
        <dbReference type="ARBA" id="ARBA00022990"/>
    </source>
</evidence>
<dbReference type="Ensembl" id="ENSHCOT00000014395.1">
    <property type="protein sequence ID" value="ENSHCOP00000000077.1"/>
    <property type="gene ID" value="ENSHCOG00000021150.1"/>
</dbReference>
<dbReference type="GO" id="GO:0050918">
    <property type="term" value="P:positive chemotaxis"/>
    <property type="evidence" value="ECO:0007669"/>
    <property type="project" value="TreeGrafter"/>
</dbReference>
<keyword evidence="5" id="KW-0964">Secreted</keyword>
<keyword evidence="18" id="KW-0539">Nucleus</keyword>
<sequence length="299" mass="32202">VLPGVRFDDRDESFANFTSVTRWARQPHLGWRSVASKSARSWSRGSVARRAARSRRRRGRLVARTAARSRRRGGSVARRAARSRTWPQNQPAAGVAGQWPGGQPAPAGGGAGWWPGQQPPADGGAGQWPGGQPPAAGGGQWPSPSKGSGDWPAPSPGTAANTSLTVPYNQKIPNGLRSGSVIHIKGSIKPKADKVTVDLSTDCDLAFHFNPRFNESGRKVIVRNSKIGGRWGSEERDLSRFPFTPGEPFELKIECTSSAFVVSVQGSHLLHFKHRGGNPGQIRSLDIYNDLSLSHVSIQ</sequence>
<keyword evidence="16" id="KW-1015">Disulfide bond</keyword>
<dbReference type="STRING" id="109280.ENSHCOP00000000077"/>
<comment type="subcellular location">
    <subcellularLocation>
        <location evidence="2">Cytoplasm</location>
    </subcellularLocation>
    <subcellularLocation>
        <location evidence="1">Nucleus</location>
    </subcellularLocation>
    <subcellularLocation>
        <location evidence="3">Secreted</location>
    </subcellularLocation>
</comment>
<dbReference type="GO" id="GO:0030593">
    <property type="term" value="P:neutrophil chemotaxis"/>
    <property type="evidence" value="ECO:0007669"/>
    <property type="project" value="TreeGrafter"/>
</dbReference>
<keyword evidence="10 19" id="KW-0430">Lectin</keyword>
<organism evidence="22 23">
    <name type="scientific">Hippocampus comes</name>
    <name type="common">Tiger tail seahorse</name>
    <dbReference type="NCBI Taxonomy" id="109280"/>
    <lineage>
        <taxon>Eukaryota</taxon>
        <taxon>Metazoa</taxon>
        <taxon>Chordata</taxon>
        <taxon>Craniata</taxon>
        <taxon>Vertebrata</taxon>
        <taxon>Euteleostomi</taxon>
        <taxon>Actinopterygii</taxon>
        <taxon>Neopterygii</taxon>
        <taxon>Teleostei</taxon>
        <taxon>Neoteleostei</taxon>
        <taxon>Acanthomorphata</taxon>
        <taxon>Syngnathiaria</taxon>
        <taxon>Syngnathiformes</taxon>
        <taxon>Syngnathoidei</taxon>
        <taxon>Syngnathidae</taxon>
        <taxon>Hippocampus</taxon>
    </lineage>
</organism>
<dbReference type="GO" id="GO:0008380">
    <property type="term" value="P:RNA splicing"/>
    <property type="evidence" value="ECO:0007669"/>
    <property type="project" value="UniProtKB-KW"/>
</dbReference>
<evidence type="ECO:0000256" key="9">
    <source>
        <dbReference type="ARBA" id="ARBA00022728"/>
    </source>
</evidence>
<dbReference type="AlphaFoldDB" id="A0A3Q2X9Q2"/>
<dbReference type="OMA" id="WPANPTW"/>
<dbReference type="FunFam" id="2.60.120.200:FF:000124">
    <property type="entry name" value="Galectin-4"/>
    <property type="match status" value="1"/>
</dbReference>
<evidence type="ECO:0000256" key="4">
    <source>
        <dbReference type="ARBA" id="ARBA00022490"/>
    </source>
</evidence>
<keyword evidence="12" id="KW-0221">Differentiation</keyword>
<dbReference type="GO" id="GO:0045087">
    <property type="term" value="P:innate immune response"/>
    <property type="evidence" value="ECO:0007669"/>
    <property type="project" value="UniProtKB-KW"/>
</dbReference>
<evidence type="ECO:0000256" key="2">
    <source>
        <dbReference type="ARBA" id="ARBA00004496"/>
    </source>
</evidence>
<keyword evidence="15" id="KW-0007">Acetylation</keyword>
<dbReference type="GO" id="GO:0045806">
    <property type="term" value="P:negative regulation of endocytosis"/>
    <property type="evidence" value="ECO:0007669"/>
    <property type="project" value="TreeGrafter"/>
</dbReference>
<evidence type="ECO:0000256" key="14">
    <source>
        <dbReference type="ARBA" id="ARBA00022972"/>
    </source>
</evidence>
<dbReference type="GO" id="GO:0090280">
    <property type="term" value="P:positive regulation of calcium ion import"/>
    <property type="evidence" value="ECO:0007669"/>
    <property type="project" value="TreeGrafter"/>
</dbReference>
<evidence type="ECO:0000256" key="10">
    <source>
        <dbReference type="ARBA" id="ARBA00022734"/>
    </source>
</evidence>
<keyword evidence="23" id="KW-1185">Reference proteome</keyword>
<proteinExistence type="predicted"/>
<dbReference type="InterPro" id="IPR013320">
    <property type="entry name" value="ConA-like_dom_sf"/>
</dbReference>
<keyword evidence="8" id="KW-0507">mRNA processing</keyword>
<evidence type="ECO:0000256" key="18">
    <source>
        <dbReference type="ARBA" id="ARBA00023242"/>
    </source>
</evidence>
<reference evidence="22" key="1">
    <citation type="submission" date="2025-08" db="UniProtKB">
        <authorList>
            <consortium name="Ensembl"/>
        </authorList>
    </citation>
    <scope>IDENTIFICATION</scope>
</reference>
<evidence type="ECO:0000256" key="5">
    <source>
        <dbReference type="ARBA" id="ARBA00022525"/>
    </source>
</evidence>
<dbReference type="GO" id="GO:0048245">
    <property type="term" value="P:eosinophil chemotaxis"/>
    <property type="evidence" value="ECO:0007669"/>
    <property type="project" value="TreeGrafter"/>
</dbReference>
<evidence type="ECO:0000256" key="13">
    <source>
        <dbReference type="ARBA" id="ARBA00022859"/>
    </source>
</evidence>
<evidence type="ECO:0000313" key="23">
    <source>
        <dbReference type="Proteomes" id="UP000264820"/>
    </source>
</evidence>
<evidence type="ECO:0000259" key="21">
    <source>
        <dbReference type="PROSITE" id="PS51304"/>
    </source>
</evidence>
<evidence type="ECO:0000256" key="3">
    <source>
        <dbReference type="ARBA" id="ARBA00004613"/>
    </source>
</evidence>
<evidence type="ECO:0000256" key="7">
    <source>
        <dbReference type="ARBA" id="ARBA00022588"/>
    </source>
</evidence>
<keyword evidence="13" id="KW-0391">Immunity</keyword>
<dbReference type="Proteomes" id="UP000264820">
    <property type="component" value="Unplaced"/>
</dbReference>
<feature type="compositionally biased region" description="Low complexity" evidence="20">
    <location>
        <begin position="40"/>
        <end position="49"/>
    </location>
</feature>
<dbReference type="GO" id="GO:0043236">
    <property type="term" value="F:laminin binding"/>
    <property type="evidence" value="ECO:0007669"/>
    <property type="project" value="TreeGrafter"/>
</dbReference>
<dbReference type="SMART" id="SM00276">
    <property type="entry name" value="GLECT"/>
    <property type="match status" value="1"/>
</dbReference>
<evidence type="ECO:0000256" key="11">
    <source>
        <dbReference type="ARBA" id="ARBA00022737"/>
    </source>
</evidence>
<dbReference type="Pfam" id="PF00337">
    <property type="entry name" value="Gal-bind_lectin"/>
    <property type="match status" value="1"/>
</dbReference>
<protein>
    <recommendedName>
        <fullName evidence="19">Galectin</fullName>
    </recommendedName>
</protein>
<dbReference type="PANTHER" id="PTHR11346:SF26">
    <property type="entry name" value="GALECTIN-3"/>
    <property type="match status" value="1"/>
</dbReference>
<dbReference type="PANTHER" id="PTHR11346">
    <property type="entry name" value="GALECTIN"/>
    <property type="match status" value="1"/>
</dbReference>
<accession>A0A3Q2X9Q2</accession>
<evidence type="ECO:0000256" key="20">
    <source>
        <dbReference type="SAM" id="MobiDB-lite"/>
    </source>
</evidence>
<feature type="compositionally biased region" description="Basic residues" evidence="20">
    <location>
        <begin position="50"/>
        <end position="73"/>
    </location>
</feature>
<dbReference type="GO" id="GO:0006397">
    <property type="term" value="P:mRNA processing"/>
    <property type="evidence" value="ECO:0007669"/>
    <property type="project" value="UniProtKB-KW"/>
</dbReference>
<feature type="region of interest" description="Disordered" evidence="20">
    <location>
        <begin position="40"/>
        <end position="165"/>
    </location>
</feature>
<keyword evidence="9" id="KW-0747">Spliceosome</keyword>
<dbReference type="CDD" id="cd00070">
    <property type="entry name" value="GLECT"/>
    <property type="match status" value="1"/>
</dbReference>
<evidence type="ECO:0000313" key="22">
    <source>
        <dbReference type="Ensembl" id="ENSHCOP00000000077.1"/>
    </source>
</evidence>
<dbReference type="InterPro" id="IPR044156">
    <property type="entry name" value="Galectin-like"/>
</dbReference>
<dbReference type="SMART" id="SM00908">
    <property type="entry name" value="Gal-bind_lectin"/>
    <property type="match status" value="1"/>
</dbReference>